<accession>A0AC34QCQ2</accession>
<proteinExistence type="predicted"/>
<evidence type="ECO:0000313" key="2">
    <source>
        <dbReference type="WBParaSite" id="JU765_v2.g15133.t2"/>
    </source>
</evidence>
<sequence length="186" mass="21879">MHDISTVIHFRRHGPYLGVSLRIPQRLFEMLNVDYLPQQMCLHGCGSNSSLPMLDILAFPEKYIQNYILAFPEKYIQNCSPFYSPLIMPKLAEEQCRQIDVMDEFFDVCVFDQMTSDIKLSNLTKMAQDDVQNLLNQRFIKTTRQTLLTRRREVDFKCENVEKSSSFQNKNGLILIFLIFVQKFCF</sequence>
<name>A0AC34QCQ2_9BILA</name>
<evidence type="ECO:0000313" key="1">
    <source>
        <dbReference type="Proteomes" id="UP000887576"/>
    </source>
</evidence>
<dbReference type="WBParaSite" id="JU765_v2.g15133.t2">
    <property type="protein sequence ID" value="JU765_v2.g15133.t2"/>
    <property type="gene ID" value="JU765_v2.g15133"/>
</dbReference>
<protein>
    <submittedName>
        <fullName evidence="2">Repulsive guidance molecule C-terminal domain-containing protein</fullName>
    </submittedName>
</protein>
<reference evidence="2" key="1">
    <citation type="submission" date="2022-11" db="UniProtKB">
        <authorList>
            <consortium name="WormBaseParasite"/>
        </authorList>
    </citation>
    <scope>IDENTIFICATION</scope>
</reference>
<organism evidence="1 2">
    <name type="scientific">Panagrolaimus sp. JU765</name>
    <dbReference type="NCBI Taxonomy" id="591449"/>
    <lineage>
        <taxon>Eukaryota</taxon>
        <taxon>Metazoa</taxon>
        <taxon>Ecdysozoa</taxon>
        <taxon>Nematoda</taxon>
        <taxon>Chromadorea</taxon>
        <taxon>Rhabditida</taxon>
        <taxon>Tylenchina</taxon>
        <taxon>Panagrolaimomorpha</taxon>
        <taxon>Panagrolaimoidea</taxon>
        <taxon>Panagrolaimidae</taxon>
        <taxon>Panagrolaimus</taxon>
    </lineage>
</organism>
<dbReference type="Proteomes" id="UP000887576">
    <property type="component" value="Unplaced"/>
</dbReference>